<name>A0ABY3DV39_9HYPH</name>
<reference evidence="1 2" key="1">
    <citation type="submission" date="2019-07" db="EMBL/GenBank/DDBJ databases">
        <authorList>
            <person name="Grouzdev D.S."/>
        </authorList>
    </citation>
    <scope>NUCLEOTIDE SEQUENCE [LARGE SCALE GENOMIC DNA]</scope>
    <source>
        <strain evidence="1 2">3C</strain>
    </source>
</reference>
<evidence type="ECO:0000313" key="2">
    <source>
        <dbReference type="Proteomes" id="UP000315321"/>
    </source>
</evidence>
<sequence>MDYLGGLSGTGRLLCGNTLVAPTQYDFDGYLSSGGQVTSCGEIRVPTSVLREVFGRADLRLRTVDGRLLRLRFSEKRLPSGCDGAAHVDVTGDLPAAGEWCADRDTAYLTS</sequence>
<dbReference type="EMBL" id="VMBP01000002">
    <property type="protein sequence ID" value="TSJ63102.1"/>
    <property type="molecule type" value="Genomic_DNA"/>
</dbReference>
<accession>A0ABY3DV39</accession>
<evidence type="ECO:0000313" key="1">
    <source>
        <dbReference type="EMBL" id="TSJ63102.1"/>
    </source>
</evidence>
<protein>
    <submittedName>
        <fullName evidence="1">Uncharacterized protein</fullName>
    </submittedName>
</protein>
<keyword evidence="2" id="KW-1185">Reference proteome</keyword>
<dbReference type="RefSeq" id="WP_144342592.1">
    <property type="nucleotide sequence ID" value="NZ_VMBP01000002.1"/>
</dbReference>
<dbReference type="Proteomes" id="UP000315321">
    <property type="component" value="Unassembled WGS sequence"/>
</dbReference>
<organism evidence="1 2">
    <name type="scientific">Ancylobacter moscoviensis</name>
    <dbReference type="NCBI Taxonomy" id="2597768"/>
    <lineage>
        <taxon>Bacteria</taxon>
        <taxon>Pseudomonadati</taxon>
        <taxon>Pseudomonadota</taxon>
        <taxon>Alphaproteobacteria</taxon>
        <taxon>Hyphomicrobiales</taxon>
        <taxon>Xanthobacteraceae</taxon>
        <taxon>Ancylobacter</taxon>
    </lineage>
</organism>
<comment type="caution">
    <text evidence="1">The sequence shown here is derived from an EMBL/GenBank/DDBJ whole genome shotgun (WGS) entry which is preliminary data.</text>
</comment>
<proteinExistence type="predicted"/>
<gene>
    <name evidence="1" type="ORF">FO470_09010</name>
</gene>